<dbReference type="PANTHER" id="PTHR22789">
    <property type="entry name" value="FUCULOSE PHOSPHATE ALDOLASE"/>
    <property type="match status" value="1"/>
</dbReference>
<dbReference type="SUPFAM" id="SSF53639">
    <property type="entry name" value="AraD/HMP-PK domain-like"/>
    <property type="match status" value="1"/>
</dbReference>
<dbReference type="InterPro" id="IPR001303">
    <property type="entry name" value="Aldolase_II/adducin_N"/>
</dbReference>
<dbReference type="Proteomes" id="UP000184452">
    <property type="component" value="Unassembled WGS sequence"/>
</dbReference>
<dbReference type="InterPro" id="IPR050197">
    <property type="entry name" value="Aldolase_class_II_sugar_metab"/>
</dbReference>
<evidence type="ECO:0000256" key="1">
    <source>
        <dbReference type="ARBA" id="ARBA00022723"/>
    </source>
</evidence>
<dbReference type="GO" id="GO:0046872">
    <property type="term" value="F:metal ion binding"/>
    <property type="evidence" value="ECO:0007669"/>
    <property type="project" value="UniProtKB-KW"/>
</dbReference>
<dbReference type="STRING" id="758803.SAMN05421803_111156"/>
<dbReference type="Pfam" id="PF00596">
    <property type="entry name" value="Aldolase_II"/>
    <property type="match status" value="1"/>
</dbReference>
<keyword evidence="1" id="KW-0479">Metal-binding</keyword>
<gene>
    <name evidence="4" type="ORF">SAMN05421803_111156</name>
</gene>
<organism evidence="4 5">
    <name type="scientific">Nocardiopsis flavescens</name>
    <dbReference type="NCBI Taxonomy" id="758803"/>
    <lineage>
        <taxon>Bacteria</taxon>
        <taxon>Bacillati</taxon>
        <taxon>Actinomycetota</taxon>
        <taxon>Actinomycetes</taxon>
        <taxon>Streptosporangiales</taxon>
        <taxon>Nocardiopsidaceae</taxon>
        <taxon>Nocardiopsis</taxon>
    </lineage>
</organism>
<proteinExistence type="predicted"/>
<evidence type="ECO:0000313" key="5">
    <source>
        <dbReference type="Proteomes" id="UP000184452"/>
    </source>
</evidence>
<accession>A0A1M6NBY1</accession>
<dbReference type="AlphaFoldDB" id="A0A1M6NBY1"/>
<dbReference type="GO" id="GO:0016832">
    <property type="term" value="F:aldehyde-lyase activity"/>
    <property type="evidence" value="ECO:0007669"/>
    <property type="project" value="TreeGrafter"/>
</dbReference>
<dbReference type="PANTHER" id="PTHR22789:SF0">
    <property type="entry name" value="3-OXO-TETRONATE 4-PHOSPHATE DECARBOXYLASE-RELATED"/>
    <property type="match status" value="1"/>
</dbReference>
<evidence type="ECO:0000259" key="3">
    <source>
        <dbReference type="SMART" id="SM01007"/>
    </source>
</evidence>
<dbReference type="Gene3D" id="3.40.225.10">
    <property type="entry name" value="Class II aldolase/adducin N-terminal domain"/>
    <property type="match status" value="1"/>
</dbReference>
<keyword evidence="2" id="KW-0456">Lyase</keyword>
<evidence type="ECO:0000256" key="2">
    <source>
        <dbReference type="ARBA" id="ARBA00023239"/>
    </source>
</evidence>
<name>A0A1M6NBY1_9ACTN</name>
<sequence>MTYIEVYLRAPPGPWASGTDGPDRVPTAHLRGKHQMLLEQERRDVCLAARTLAAAPGVAPGESATLSVRRGDLVVVTPHGIPLDQIQPADCPVMSLDDRMLEGRRDPAAETTLHMAVHRRSAGHGREVGAVVNAFTADTVAASSVLVELPPIHHRAAALGGAIAVTPYATYGTGDIADQAVKALKGRDAALLADHGGVALGRGLEHALENLRLLDWLCAAYLRARMVGHPRVLSEDELAAVAHRDSYGWAGPDIW</sequence>
<reference evidence="4 5" key="1">
    <citation type="submission" date="2016-11" db="EMBL/GenBank/DDBJ databases">
        <authorList>
            <person name="Jaros S."/>
            <person name="Januszkiewicz K."/>
            <person name="Wedrychowicz H."/>
        </authorList>
    </citation>
    <scope>NUCLEOTIDE SEQUENCE [LARGE SCALE GENOMIC DNA]</scope>
    <source>
        <strain evidence="4 5">CGMCC 4.5723</strain>
    </source>
</reference>
<keyword evidence="5" id="KW-1185">Reference proteome</keyword>
<evidence type="ECO:0000313" key="4">
    <source>
        <dbReference type="EMBL" id="SHJ93238.1"/>
    </source>
</evidence>
<dbReference type="InterPro" id="IPR036409">
    <property type="entry name" value="Aldolase_II/adducin_N_sf"/>
</dbReference>
<dbReference type="EMBL" id="FQZK01000011">
    <property type="protein sequence ID" value="SHJ93238.1"/>
    <property type="molecule type" value="Genomic_DNA"/>
</dbReference>
<feature type="domain" description="Class II aldolase/adducin N-terminal" evidence="3">
    <location>
        <begin position="43"/>
        <end position="222"/>
    </location>
</feature>
<dbReference type="GO" id="GO:0005829">
    <property type="term" value="C:cytosol"/>
    <property type="evidence" value="ECO:0007669"/>
    <property type="project" value="TreeGrafter"/>
</dbReference>
<dbReference type="SMART" id="SM01007">
    <property type="entry name" value="Aldolase_II"/>
    <property type="match status" value="1"/>
</dbReference>
<dbReference type="GO" id="GO:0019323">
    <property type="term" value="P:pentose catabolic process"/>
    <property type="evidence" value="ECO:0007669"/>
    <property type="project" value="TreeGrafter"/>
</dbReference>
<protein>
    <submittedName>
        <fullName evidence="4">L-fuculose-phosphate aldolase</fullName>
    </submittedName>
</protein>